<gene>
    <name evidence="2" type="ORF">BN961_04117</name>
</gene>
<dbReference type="RefSeq" id="WP_048758242.1">
    <property type="nucleotide sequence ID" value="NZ_CCAZ020000004.1"/>
</dbReference>
<organism evidence="2 3">
    <name type="scientific">Afipia felis</name>
    <name type="common">Cat scratch disease bacillus</name>
    <dbReference type="NCBI Taxonomy" id="1035"/>
    <lineage>
        <taxon>Bacteria</taxon>
        <taxon>Pseudomonadati</taxon>
        <taxon>Pseudomonadota</taxon>
        <taxon>Alphaproteobacteria</taxon>
        <taxon>Hyphomicrobiales</taxon>
        <taxon>Nitrobacteraceae</taxon>
        <taxon>Afipia</taxon>
    </lineage>
</organism>
<dbReference type="Pfam" id="PF20229">
    <property type="entry name" value="ChrB_N"/>
    <property type="match status" value="1"/>
</dbReference>
<proteinExistence type="predicted"/>
<dbReference type="OrthoDB" id="9784302at2"/>
<sequence>MEVGITHEPNWLLFLAQLPAAPSSARVALWRRLRAAGAASALNGAWVLPQAEGHAELFAQLADSVRKQNGSATVFLVQAMSPTEQETLITRFQADRAREYDEFAERSRGFLDEIKKETRLRKFTFAELEEIEDDLNKLSAWFAKIKTRDFFPDARIQKATEQFETCGTALTAFAEEVYAHEGVNAPNRM</sequence>
<evidence type="ECO:0000313" key="3">
    <source>
        <dbReference type="Proteomes" id="UP000035762"/>
    </source>
</evidence>
<reference evidence="2 3" key="1">
    <citation type="journal article" date="2014" name="Genome Announc.">
        <title>Genome Sequence of Afipia felis Strain 76713, Isolated in Hospital Water Using an Amoeba Co-Culture Procedure.</title>
        <authorList>
            <person name="Benamar S."/>
            <person name="La Scola B."/>
            <person name="Croce O."/>
        </authorList>
    </citation>
    <scope>NUCLEOTIDE SEQUENCE [LARGE SCALE GENOMIC DNA]</scope>
    <source>
        <strain evidence="2 3">76713</strain>
    </source>
</reference>
<protein>
    <recommendedName>
        <fullName evidence="1">ChrB N-terminal domain-containing protein</fullName>
    </recommendedName>
</protein>
<evidence type="ECO:0000313" key="2">
    <source>
        <dbReference type="EMBL" id="CEG10675.1"/>
    </source>
</evidence>
<feature type="domain" description="ChrB N-terminal" evidence="1">
    <location>
        <begin position="26"/>
        <end position="181"/>
    </location>
</feature>
<keyword evidence="3" id="KW-1185">Reference proteome</keyword>
<dbReference type="Proteomes" id="UP000035762">
    <property type="component" value="Unassembled WGS sequence"/>
</dbReference>
<name>A0A090MTJ5_AFIFE</name>
<dbReference type="EMBL" id="CCAZ020000004">
    <property type="protein sequence ID" value="CEG10675.1"/>
    <property type="molecule type" value="Genomic_DNA"/>
</dbReference>
<dbReference type="STRING" id="1035.BN961_04117"/>
<comment type="caution">
    <text evidence="2">The sequence shown here is derived from an EMBL/GenBank/DDBJ whole genome shotgun (WGS) entry which is preliminary data.</text>
</comment>
<accession>A0A090MTJ5</accession>
<dbReference type="AlphaFoldDB" id="A0A090MTJ5"/>
<evidence type="ECO:0000259" key="1">
    <source>
        <dbReference type="Pfam" id="PF20229"/>
    </source>
</evidence>
<dbReference type="InterPro" id="IPR046858">
    <property type="entry name" value="ChrB_N"/>
</dbReference>